<dbReference type="AlphaFoldDB" id="A0A0P1AUT7"/>
<dbReference type="Proteomes" id="UP000054928">
    <property type="component" value="Unassembled WGS sequence"/>
</dbReference>
<dbReference type="GeneID" id="36396151"/>
<dbReference type="EMBL" id="CCYD01001336">
    <property type="protein sequence ID" value="CEG44758.1"/>
    <property type="molecule type" value="Genomic_DNA"/>
</dbReference>
<name>A0A0P1AUT7_PLAHL</name>
<dbReference type="RefSeq" id="XP_024581127.1">
    <property type="nucleotide sequence ID" value="XM_024730895.1"/>
</dbReference>
<reference evidence="2" key="1">
    <citation type="submission" date="2014-09" db="EMBL/GenBank/DDBJ databases">
        <authorList>
            <person name="Sharma Rahul"/>
            <person name="Thines Marco"/>
        </authorList>
    </citation>
    <scope>NUCLEOTIDE SEQUENCE [LARGE SCALE GENOMIC DNA]</scope>
</reference>
<sequence>MARTLSSLAENTAIAPLLLQRGGKKKTEIEKCEAAGANHTLLKKLHSDKSNNI</sequence>
<evidence type="ECO:0000313" key="2">
    <source>
        <dbReference type="Proteomes" id="UP000054928"/>
    </source>
</evidence>
<protein>
    <submittedName>
        <fullName evidence="1">Uncharacterized protein</fullName>
    </submittedName>
</protein>
<keyword evidence="2" id="KW-1185">Reference proteome</keyword>
<organism evidence="1 2">
    <name type="scientific">Plasmopara halstedii</name>
    <name type="common">Downy mildew of sunflower</name>
    <dbReference type="NCBI Taxonomy" id="4781"/>
    <lineage>
        <taxon>Eukaryota</taxon>
        <taxon>Sar</taxon>
        <taxon>Stramenopiles</taxon>
        <taxon>Oomycota</taxon>
        <taxon>Peronosporomycetes</taxon>
        <taxon>Peronosporales</taxon>
        <taxon>Peronosporaceae</taxon>
        <taxon>Plasmopara</taxon>
    </lineage>
</organism>
<accession>A0A0P1AUT7</accession>
<proteinExistence type="predicted"/>
<evidence type="ECO:0000313" key="1">
    <source>
        <dbReference type="EMBL" id="CEG44758.1"/>
    </source>
</evidence>